<accession>A0A2G0QFP1</accession>
<name>A0A2G0QFP1_XENHO</name>
<sequence>MKVYLELWLQYHITHILVVFQVAALLATVTHSSHSVIYVTSDSISFRPDATRNILGIQ</sequence>
<evidence type="ECO:0000313" key="1">
    <source>
        <dbReference type="EMBL" id="PHM57979.1"/>
    </source>
</evidence>
<dbReference type="Proteomes" id="UP000225433">
    <property type="component" value="Unassembled WGS sequence"/>
</dbReference>
<dbReference type="EMBL" id="NJAI01000001">
    <property type="protein sequence ID" value="PHM57979.1"/>
    <property type="molecule type" value="Genomic_DNA"/>
</dbReference>
<comment type="caution">
    <text evidence="1">The sequence shown here is derived from an EMBL/GenBank/DDBJ whole genome shotgun (WGS) entry which is preliminary data.</text>
</comment>
<gene>
    <name evidence="1" type="ORF">Xhom_00983</name>
</gene>
<protein>
    <submittedName>
        <fullName evidence="1">Uncharacterized protein</fullName>
    </submittedName>
</protein>
<organism evidence="1 2">
    <name type="scientific">Xenorhabdus hominickii</name>
    <dbReference type="NCBI Taxonomy" id="351679"/>
    <lineage>
        <taxon>Bacteria</taxon>
        <taxon>Pseudomonadati</taxon>
        <taxon>Pseudomonadota</taxon>
        <taxon>Gammaproteobacteria</taxon>
        <taxon>Enterobacterales</taxon>
        <taxon>Morganellaceae</taxon>
        <taxon>Xenorhabdus</taxon>
    </lineage>
</organism>
<evidence type="ECO:0000313" key="2">
    <source>
        <dbReference type="Proteomes" id="UP000225433"/>
    </source>
</evidence>
<proteinExistence type="predicted"/>
<dbReference type="AlphaFoldDB" id="A0A2G0QFP1"/>
<reference evidence="1 2" key="1">
    <citation type="journal article" date="2017" name="Nat. Microbiol.">
        <title>Natural product diversity associated with the nematode symbionts Photorhabdus and Xenorhabdus.</title>
        <authorList>
            <person name="Tobias N.J."/>
            <person name="Wolff H."/>
            <person name="Djahanschiri B."/>
            <person name="Grundmann F."/>
            <person name="Kronenwerth M."/>
            <person name="Shi Y.M."/>
            <person name="Simonyi S."/>
            <person name="Grun P."/>
            <person name="Shapiro-Ilan D."/>
            <person name="Pidot S.J."/>
            <person name="Stinear T.P."/>
            <person name="Ebersberger I."/>
            <person name="Bode H.B."/>
        </authorList>
    </citation>
    <scope>NUCLEOTIDE SEQUENCE [LARGE SCALE GENOMIC DNA]</scope>
    <source>
        <strain evidence="1 2">DSM 17903</strain>
    </source>
</reference>